<keyword evidence="8" id="KW-0206">Cytoskeleton</keyword>
<evidence type="ECO:0000256" key="9">
    <source>
        <dbReference type="ARBA" id="ARBA00023329"/>
    </source>
</evidence>
<evidence type="ECO:0000256" key="3">
    <source>
        <dbReference type="ARBA" id="ARBA00004245"/>
    </source>
</evidence>
<name>A0AAW1B2D4_CROAD</name>
<feature type="region of interest" description="Disordered" evidence="10">
    <location>
        <begin position="153"/>
        <end position="186"/>
    </location>
</feature>
<dbReference type="PANTHER" id="PTHR23175">
    <property type="entry name" value="PDZ DOMAIN-CONTAINING PROTEIN"/>
    <property type="match status" value="1"/>
</dbReference>
<dbReference type="GO" id="GO:0051645">
    <property type="term" value="P:Golgi localization"/>
    <property type="evidence" value="ECO:0007669"/>
    <property type="project" value="TreeGrafter"/>
</dbReference>
<evidence type="ECO:0000256" key="6">
    <source>
        <dbReference type="ARBA" id="ARBA00022949"/>
    </source>
</evidence>
<comment type="subcellular location">
    <subcellularLocation>
        <location evidence="4">Cell junction</location>
    </subcellularLocation>
    <subcellularLocation>
        <location evidence="3">Cytoplasm</location>
        <location evidence="3">Cytoskeleton</location>
    </subcellularLocation>
    <subcellularLocation>
        <location evidence="1">Cytoplasmic vesicle membrane</location>
    </subcellularLocation>
    <subcellularLocation>
        <location evidence="2">Membrane</location>
        <topology evidence="2">Peripheral membrane protein</topology>
    </subcellularLocation>
</comment>
<evidence type="ECO:0000259" key="11">
    <source>
        <dbReference type="PROSITE" id="PS50106"/>
    </source>
</evidence>
<sequence>MKKGSVKQCHWKSRKKPEAVDTIFVKQVREGGPAFEAGLSTGDRIIKVNRESVIGKTFSQVISLIQNSDDELELSVMPKDEDILQLAYSQDAYQKGNEAYTDELTSPTIDLDITHIPASAVISPPPSRATATTSAVPLSCTALVPFIRRQLSYGHEKDETSPPKDKDSATGDFAKSKNRTDPGISW</sequence>
<keyword evidence="5" id="KW-0963">Cytoplasm</keyword>
<evidence type="ECO:0000256" key="4">
    <source>
        <dbReference type="ARBA" id="ARBA00004282"/>
    </source>
</evidence>
<evidence type="ECO:0000313" key="12">
    <source>
        <dbReference type="EMBL" id="KAK9396164.1"/>
    </source>
</evidence>
<evidence type="ECO:0000256" key="1">
    <source>
        <dbReference type="ARBA" id="ARBA00004156"/>
    </source>
</evidence>
<keyword evidence="13" id="KW-1185">Reference proteome</keyword>
<dbReference type="SUPFAM" id="SSF50156">
    <property type="entry name" value="PDZ domain-like"/>
    <property type="match status" value="1"/>
</dbReference>
<dbReference type="Pfam" id="PF17820">
    <property type="entry name" value="PDZ_6"/>
    <property type="match status" value="1"/>
</dbReference>
<keyword evidence="7" id="KW-0472">Membrane</keyword>
<dbReference type="InterPro" id="IPR036034">
    <property type="entry name" value="PDZ_sf"/>
</dbReference>
<dbReference type="GO" id="GO:0070161">
    <property type="term" value="C:anchoring junction"/>
    <property type="evidence" value="ECO:0007669"/>
    <property type="project" value="UniProtKB-SubCell"/>
</dbReference>
<feature type="compositionally biased region" description="Basic and acidic residues" evidence="10">
    <location>
        <begin position="154"/>
        <end position="180"/>
    </location>
</feature>
<protein>
    <submittedName>
        <fullName evidence="12">Rho GTPase-activating protein 21</fullName>
    </submittedName>
</protein>
<feature type="domain" description="PDZ" evidence="11">
    <location>
        <begin position="23"/>
        <end position="80"/>
    </location>
</feature>
<evidence type="ECO:0000256" key="10">
    <source>
        <dbReference type="SAM" id="MobiDB-lite"/>
    </source>
</evidence>
<evidence type="ECO:0000313" key="13">
    <source>
        <dbReference type="Proteomes" id="UP001474421"/>
    </source>
</evidence>
<dbReference type="InterPro" id="IPR001478">
    <property type="entry name" value="PDZ"/>
</dbReference>
<dbReference type="GO" id="GO:0005856">
    <property type="term" value="C:cytoskeleton"/>
    <property type="evidence" value="ECO:0007669"/>
    <property type="project" value="UniProtKB-SubCell"/>
</dbReference>
<comment type="caution">
    <text evidence="12">The sequence shown here is derived from an EMBL/GenBank/DDBJ whole genome shotgun (WGS) entry which is preliminary data.</text>
</comment>
<proteinExistence type="predicted"/>
<dbReference type="PANTHER" id="PTHR23175:SF16">
    <property type="entry name" value="RHO GTPASE-ACTIVATING PROTEIN 21"/>
    <property type="match status" value="1"/>
</dbReference>
<organism evidence="12 13">
    <name type="scientific">Crotalus adamanteus</name>
    <name type="common">Eastern diamondback rattlesnake</name>
    <dbReference type="NCBI Taxonomy" id="8729"/>
    <lineage>
        <taxon>Eukaryota</taxon>
        <taxon>Metazoa</taxon>
        <taxon>Chordata</taxon>
        <taxon>Craniata</taxon>
        <taxon>Vertebrata</taxon>
        <taxon>Euteleostomi</taxon>
        <taxon>Lepidosauria</taxon>
        <taxon>Squamata</taxon>
        <taxon>Bifurcata</taxon>
        <taxon>Unidentata</taxon>
        <taxon>Episquamata</taxon>
        <taxon>Toxicofera</taxon>
        <taxon>Serpentes</taxon>
        <taxon>Colubroidea</taxon>
        <taxon>Viperidae</taxon>
        <taxon>Crotalinae</taxon>
        <taxon>Crotalus</taxon>
    </lineage>
</organism>
<keyword evidence="6" id="KW-0965">Cell junction</keyword>
<evidence type="ECO:0000256" key="7">
    <source>
        <dbReference type="ARBA" id="ARBA00023136"/>
    </source>
</evidence>
<dbReference type="GO" id="GO:0030659">
    <property type="term" value="C:cytoplasmic vesicle membrane"/>
    <property type="evidence" value="ECO:0007669"/>
    <property type="project" value="UniProtKB-SubCell"/>
</dbReference>
<evidence type="ECO:0000256" key="5">
    <source>
        <dbReference type="ARBA" id="ARBA00022490"/>
    </source>
</evidence>
<dbReference type="EMBL" id="JAOTOJ010000008">
    <property type="protein sequence ID" value="KAK9396164.1"/>
    <property type="molecule type" value="Genomic_DNA"/>
</dbReference>
<dbReference type="SMART" id="SM00228">
    <property type="entry name" value="PDZ"/>
    <property type="match status" value="1"/>
</dbReference>
<dbReference type="InterPro" id="IPR041489">
    <property type="entry name" value="PDZ_6"/>
</dbReference>
<keyword evidence="9" id="KW-0968">Cytoplasmic vesicle</keyword>
<dbReference type="AlphaFoldDB" id="A0AAW1B2D4"/>
<gene>
    <name evidence="12" type="ORF">NXF25_019525</name>
</gene>
<evidence type="ECO:0000256" key="2">
    <source>
        <dbReference type="ARBA" id="ARBA00004170"/>
    </source>
</evidence>
<reference evidence="12 13" key="1">
    <citation type="journal article" date="2024" name="Proc. Natl. Acad. Sci. U.S.A.">
        <title>The genetic regulatory architecture and epigenomic basis for age-related changes in rattlesnake venom.</title>
        <authorList>
            <person name="Hogan M.P."/>
            <person name="Holding M.L."/>
            <person name="Nystrom G.S."/>
            <person name="Colston T.J."/>
            <person name="Bartlett D.A."/>
            <person name="Mason A.J."/>
            <person name="Ellsworth S.A."/>
            <person name="Rautsaw R.M."/>
            <person name="Lawrence K.C."/>
            <person name="Strickland J.L."/>
            <person name="He B."/>
            <person name="Fraser P."/>
            <person name="Margres M.J."/>
            <person name="Gilbert D.M."/>
            <person name="Gibbs H.L."/>
            <person name="Parkinson C.L."/>
            <person name="Rokyta D.R."/>
        </authorList>
    </citation>
    <scope>NUCLEOTIDE SEQUENCE [LARGE SCALE GENOMIC DNA]</scope>
    <source>
        <strain evidence="12">DRR0105</strain>
    </source>
</reference>
<dbReference type="Gene3D" id="2.30.42.10">
    <property type="match status" value="1"/>
</dbReference>
<dbReference type="Proteomes" id="UP001474421">
    <property type="component" value="Unassembled WGS sequence"/>
</dbReference>
<accession>A0AAW1B2D4</accession>
<dbReference type="PROSITE" id="PS50106">
    <property type="entry name" value="PDZ"/>
    <property type="match status" value="1"/>
</dbReference>
<evidence type="ECO:0000256" key="8">
    <source>
        <dbReference type="ARBA" id="ARBA00023212"/>
    </source>
</evidence>